<accession>A0A4P8XRK9</accession>
<name>A0A4P8XRK9_9BACL</name>
<dbReference type="InterPro" id="IPR036388">
    <property type="entry name" value="WH-like_DNA-bd_sf"/>
</dbReference>
<dbReference type="PANTHER" id="PTHR33602">
    <property type="entry name" value="REGULATORY PROTEIN RECX FAMILY PROTEIN"/>
    <property type="match status" value="1"/>
</dbReference>
<dbReference type="Pfam" id="PF21982">
    <property type="entry name" value="RecX_HTH1"/>
    <property type="match status" value="1"/>
</dbReference>
<dbReference type="Pfam" id="PF02631">
    <property type="entry name" value="RecX_HTH2"/>
    <property type="match status" value="1"/>
</dbReference>
<dbReference type="KEGG" id="palo:E6C60_2427"/>
<dbReference type="InterPro" id="IPR053924">
    <property type="entry name" value="RecX_HTH_2nd"/>
</dbReference>
<dbReference type="EMBL" id="CP040396">
    <property type="protein sequence ID" value="QCT03139.1"/>
    <property type="molecule type" value="Genomic_DNA"/>
</dbReference>
<dbReference type="InterPro" id="IPR003783">
    <property type="entry name" value="Regulatory_RecX"/>
</dbReference>
<dbReference type="InterPro" id="IPR053926">
    <property type="entry name" value="RecX_HTH_1st"/>
</dbReference>
<dbReference type="Proteomes" id="UP000300879">
    <property type="component" value="Chromosome"/>
</dbReference>
<comment type="subcellular location">
    <subcellularLocation>
        <location evidence="1 5">Cytoplasm</location>
    </subcellularLocation>
</comment>
<dbReference type="GO" id="GO:0005737">
    <property type="term" value="C:cytoplasm"/>
    <property type="evidence" value="ECO:0007669"/>
    <property type="project" value="UniProtKB-SubCell"/>
</dbReference>
<evidence type="ECO:0000256" key="5">
    <source>
        <dbReference type="HAMAP-Rule" id="MF_01114"/>
    </source>
</evidence>
<gene>
    <name evidence="5" type="primary">recX</name>
    <name evidence="9" type="ORF">E6C60_2427</name>
</gene>
<dbReference type="Pfam" id="PF21981">
    <property type="entry name" value="RecX_HTH3"/>
    <property type="match status" value="1"/>
</dbReference>
<evidence type="ECO:0000259" key="6">
    <source>
        <dbReference type="Pfam" id="PF02631"/>
    </source>
</evidence>
<dbReference type="GO" id="GO:0006282">
    <property type="term" value="P:regulation of DNA repair"/>
    <property type="evidence" value="ECO:0007669"/>
    <property type="project" value="UniProtKB-UniRule"/>
</dbReference>
<comment type="function">
    <text evidence="5">Modulates RecA activity.</text>
</comment>
<reference evidence="9 10" key="1">
    <citation type="submission" date="2019-05" db="EMBL/GenBank/DDBJ databases">
        <authorList>
            <person name="Chen C."/>
        </authorList>
    </citation>
    <scope>NUCLEOTIDE SEQUENCE [LARGE SCALE GENOMIC DNA]</scope>
    <source>
        <strain evidence="9 10">HB172198</strain>
    </source>
</reference>
<evidence type="ECO:0000313" key="10">
    <source>
        <dbReference type="Proteomes" id="UP000300879"/>
    </source>
</evidence>
<evidence type="ECO:0000313" key="9">
    <source>
        <dbReference type="EMBL" id="QCT03139.1"/>
    </source>
</evidence>
<evidence type="ECO:0000256" key="3">
    <source>
        <dbReference type="ARBA" id="ARBA00018111"/>
    </source>
</evidence>
<dbReference type="AlphaFoldDB" id="A0A4P8XRK9"/>
<feature type="domain" description="RecX second three-helical" evidence="6">
    <location>
        <begin position="129"/>
        <end position="170"/>
    </location>
</feature>
<comment type="similarity">
    <text evidence="2 5">Belongs to the RecX family.</text>
</comment>
<dbReference type="InterPro" id="IPR053925">
    <property type="entry name" value="RecX_HTH_3rd"/>
</dbReference>
<evidence type="ECO:0000256" key="4">
    <source>
        <dbReference type="ARBA" id="ARBA00022490"/>
    </source>
</evidence>
<evidence type="ECO:0000259" key="8">
    <source>
        <dbReference type="Pfam" id="PF21982"/>
    </source>
</evidence>
<dbReference type="Gene3D" id="1.10.10.10">
    <property type="entry name" value="Winged helix-like DNA-binding domain superfamily/Winged helix DNA-binding domain"/>
    <property type="match status" value="3"/>
</dbReference>
<organism evidence="9 10">
    <name type="scientific">Paenibacillus algicola</name>
    <dbReference type="NCBI Taxonomy" id="2565926"/>
    <lineage>
        <taxon>Bacteria</taxon>
        <taxon>Bacillati</taxon>
        <taxon>Bacillota</taxon>
        <taxon>Bacilli</taxon>
        <taxon>Bacillales</taxon>
        <taxon>Paenibacillaceae</taxon>
        <taxon>Paenibacillus</taxon>
    </lineage>
</organism>
<dbReference type="RefSeq" id="WP_138226053.1">
    <property type="nucleotide sequence ID" value="NZ_CP040396.1"/>
</dbReference>
<evidence type="ECO:0000259" key="7">
    <source>
        <dbReference type="Pfam" id="PF21981"/>
    </source>
</evidence>
<proteinExistence type="inferred from homology"/>
<feature type="domain" description="RecX first three-helical" evidence="8">
    <location>
        <begin position="83"/>
        <end position="122"/>
    </location>
</feature>
<keyword evidence="4 5" id="KW-0963">Cytoplasm</keyword>
<dbReference type="OrthoDB" id="5421057at2"/>
<keyword evidence="10" id="KW-1185">Reference proteome</keyword>
<dbReference type="PANTHER" id="PTHR33602:SF1">
    <property type="entry name" value="REGULATORY PROTEIN RECX FAMILY PROTEIN"/>
    <property type="match status" value="1"/>
</dbReference>
<sequence>MHRYQQEQQLEGTDLSDFPEGEDLIITAVEALRKPRHRYLIWFGPYSMSVHEDVMIKYVMTKDAVFHKAELLDIVMADEEQRAYVESLKFLERKPRTAKEIQQRLMQKGMTEDAIQKSLQRLSQEGLINDAWYAKQWAEQRISGHKKGKMWVKQELRQKGIDSEIITEALDEVDEEAELESCYIIGRKKWQQSKGEIFERKRKTGAFLMRRGFTGDQVRKTVNRLVQEEGQDEELEDESFH</sequence>
<dbReference type="HAMAP" id="MF_01114">
    <property type="entry name" value="RecX"/>
    <property type="match status" value="1"/>
</dbReference>
<protein>
    <recommendedName>
        <fullName evidence="3 5">Regulatory protein RecX</fullName>
    </recommendedName>
</protein>
<evidence type="ECO:0000256" key="1">
    <source>
        <dbReference type="ARBA" id="ARBA00004496"/>
    </source>
</evidence>
<feature type="domain" description="RecX third three-helical" evidence="7">
    <location>
        <begin position="176"/>
        <end position="220"/>
    </location>
</feature>
<evidence type="ECO:0000256" key="2">
    <source>
        <dbReference type="ARBA" id="ARBA00009695"/>
    </source>
</evidence>